<accession>A0A132MKH2</accession>
<dbReference type="STRING" id="1484.SA87_00800"/>
<dbReference type="EMBL" id="JXBB01000045">
    <property type="protein sequence ID" value="OAR03751.1"/>
    <property type="molecule type" value="Genomic_DNA"/>
</dbReference>
<proteinExistence type="predicted"/>
<dbReference type="Proteomes" id="UP000243024">
    <property type="component" value="Unassembled WGS sequence"/>
</dbReference>
<reference evidence="1 3" key="1">
    <citation type="submission" date="2015-09" db="EMBL/GenBank/DDBJ databases">
        <title>Draft genome sequence of Hydrogenibacillus schlegelii DSM 2000.</title>
        <authorList>
            <person name="Hemp J."/>
        </authorList>
    </citation>
    <scope>NUCLEOTIDE SEQUENCE [LARGE SCALE GENOMIC DNA]</scope>
    <source>
        <strain evidence="1 3">MA 48</strain>
    </source>
</reference>
<comment type="caution">
    <text evidence="1">The sequence shown here is derived from an EMBL/GenBank/DDBJ whole genome shotgun (WGS) entry which is preliminary data.</text>
</comment>
<organism evidence="1 3">
    <name type="scientific">Hydrogenibacillus schlegelii</name>
    <name type="common">Bacillus schlegelii</name>
    <dbReference type="NCBI Taxonomy" id="1484"/>
    <lineage>
        <taxon>Bacteria</taxon>
        <taxon>Bacillati</taxon>
        <taxon>Bacillota</taxon>
        <taxon>Bacilli</taxon>
        <taxon>Bacillales</taxon>
        <taxon>Bacillales Family X. Incertae Sedis</taxon>
        <taxon>Hydrogenibacillus</taxon>
    </lineage>
</organism>
<dbReference type="AlphaFoldDB" id="A0A132MKH2"/>
<keyword evidence="3" id="KW-1185">Reference proteome</keyword>
<evidence type="ECO:0000313" key="1">
    <source>
        <dbReference type="EMBL" id="OAR03751.1"/>
    </source>
</evidence>
<evidence type="ECO:0008006" key="5">
    <source>
        <dbReference type="Google" id="ProtNLM"/>
    </source>
</evidence>
<evidence type="ECO:0000313" key="4">
    <source>
        <dbReference type="Proteomes" id="UP000244180"/>
    </source>
</evidence>
<evidence type="ECO:0000313" key="3">
    <source>
        <dbReference type="Proteomes" id="UP000243024"/>
    </source>
</evidence>
<dbReference type="EMBL" id="PEBV01000039">
    <property type="protein sequence ID" value="PTQ51791.1"/>
    <property type="molecule type" value="Genomic_DNA"/>
</dbReference>
<dbReference type="Proteomes" id="UP000244180">
    <property type="component" value="Unassembled WGS sequence"/>
</dbReference>
<gene>
    <name evidence="2" type="ORF">HSCHL_1164</name>
    <name evidence="1" type="ORF">SA87_00800</name>
</gene>
<name>A0A132MKH2_HYDSH</name>
<evidence type="ECO:0000313" key="2">
    <source>
        <dbReference type="EMBL" id="PTQ51791.1"/>
    </source>
</evidence>
<sequence>MLHIGLLAYNLLRVIGQESLRLDGAPLRKHVHRRFKSVKNMIAIAVRVVRHARRFKGESRPDEEEPASLCMKSPGRYGRNHKKMYMFPFVFDRKIDEDM</sequence>
<reference evidence="2 4" key="2">
    <citation type="submission" date="2017-08" db="EMBL/GenBank/DDBJ databases">
        <title>Burning lignite coal seam in the remote Altai Mountains harbors a hydrogen-driven thermophilic microbial community.</title>
        <authorList>
            <person name="Kadnikov V.V."/>
            <person name="Mardanov A.V."/>
            <person name="Ivasenko D."/>
            <person name="Beletsky A.V."/>
            <person name="Karnachuk O.V."/>
            <person name="Ravin N.V."/>
        </authorList>
    </citation>
    <scope>NUCLEOTIDE SEQUENCE [LARGE SCALE GENOMIC DNA]</scope>
    <source>
        <strain evidence="2">AL33</strain>
    </source>
</reference>
<protein>
    <recommendedName>
        <fullName evidence="5">Transposase DDE domain-containing protein</fullName>
    </recommendedName>
</protein>